<sequence>MRRGAVRSGDGESGTGLVAQLRHPPGGRDARIMLFAQFLDRTGSGVWSSAAVLYFTFVSHLSARQVGLLLGVSAIVGVAGAPLAGHLASRFPARSLLVACHLLRLATMSLLLFCDSFATLLPVVAVTCLGDRAAKMLDMLFATLVAGERHSTYRGLSRSVTNAGYAVGAGVAALGLAVGTGGAYRALVLADAVSFLVAAVLVGRLRESADPRATPSGHGTARPHGVAPTARATTGAGRSPWRDRGYLLFVVLDTPLNLDDSVLNVGMPLWLVSRTTAPHAIVPVFLTVNTVLVVVLQMRVSARAEGPRRAARAVGLYGALMLACCLVLAVSATGGTWQAVGVMLAAAVLVTLAELMRSVSSWELAVSLAPPTRRPAYLGVAGVSSAVQKSAGPLLLTGAVMVAGPAGWIALGAAVAGVSLVQRRACGRRLDAMEAAAALVGQPVRRASPTASRAEPVGPRLTPR</sequence>
<evidence type="ECO:0000256" key="4">
    <source>
        <dbReference type="ARBA" id="ARBA00022989"/>
    </source>
</evidence>
<evidence type="ECO:0000256" key="5">
    <source>
        <dbReference type="ARBA" id="ARBA00023136"/>
    </source>
</evidence>
<feature type="transmembrane region" description="Helical" evidence="7">
    <location>
        <begin position="159"/>
        <end position="178"/>
    </location>
</feature>
<evidence type="ECO:0000313" key="8">
    <source>
        <dbReference type="EMBL" id="MBY8883527.1"/>
    </source>
</evidence>
<dbReference type="PANTHER" id="PTHR23513">
    <property type="entry name" value="INTEGRAL MEMBRANE EFFLUX PROTEIN-RELATED"/>
    <property type="match status" value="1"/>
</dbReference>
<gene>
    <name evidence="8" type="ORF">K7472_01530</name>
</gene>
<comment type="caution">
    <text evidence="8">The sequence shown here is derived from an EMBL/GenBank/DDBJ whole genome shotgun (WGS) entry which is preliminary data.</text>
</comment>
<dbReference type="PANTHER" id="PTHR23513:SF6">
    <property type="entry name" value="MAJOR FACILITATOR SUPERFAMILY ASSOCIATED DOMAIN-CONTAINING PROTEIN"/>
    <property type="match status" value="1"/>
</dbReference>
<feature type="transmembrane region" description="Helical" evidence="7">
    <location>
        <begin position="105"/>
        <end position="129"/>
    </location>
</feature>
<feature type="transmembrane region" description="Helical" evidence="7">
    <location>
        <begin position="66"/>
        <end position="85"/>
    </location>
</feature>
<dbReference type="EMBL" id="JAINVZ010000001">
    <property type="protein sequence ID" value="MBY8883527.1"/>
    <property type="molecule type" value="Genomic_DNA"/>
</dbReference>
<keyword evidence="9" id="KW-1185">Reference proteome</keyword>
<feature type="region of interest" description="Disordered" evidence="6">
    <location>
        <begin position="209"/>
        <end position="237"/>
    </location>
</feature>
<name>A0ABS7QK17_9ACTN</name>
<feature type="transmembrane region" description="Helical" evidence="7">
    <location>
        <begin position="402"/>
        <end position="421"/>
    </location>
</feature>
<feature type="transmembrane region" description="Helical" evidence="7">
    <location>
        <begin position="277"/>
        <end position="298"/>
    </location>
</feature>
<accession>A0ABS7QK17</accession>
<evidence type="ECO:0000256" key="1">
    <source>
        <dbReference type="ARBA" id="ARBA00004651"/>
    </source>
</evidence>
<protein>
    <submittedName>
        <fullName evidence="8">MFS transporter</fullName>
    </submittedName>
</protein>
<proteinExistence type="predicted"/>
<keyword evidence="3 7" id="KW-0812">Transmembrane</keyword>
<evidence type="ECO:0000256" key="2">
    <source>
        <dbReference type="ARBA" id="ARBA00022475"/>
    </source>
</evidence>
<evidence type="ECO:0000256" key="7">
    <source>
        <dbReference type="SAM" id="Phobius"/>
    </source>
</evidence>
<keyword evidence="5 7" id="KW-0472">Membrane</keyword>
<evidence type="ECO:0000313" key="9">
    <source>
        <dbReference type="Proteomes" id="UP001198565"/>
    </source>
</evidence>
<reference evidence="8 9" key="1">
    <citation type="submission" date="2021-08" db="EMBL/GenBank/DDBJ databases">
        <title>Streptomyces sp. PTM05 isolated from lichen.</title>
        <authorList>
            <person name="Somphong A."/>
            <person name="Phongsopitanun W."/>
            <person name="Tanasupawat S."/>
        </authorList>
    </citation>
    <scope>NUCLEOTIDE SEQUENCE [LARGE SCALE GENOMIC DNA]</scope>
    <source>
        <strain evidence="8 9">Ptm05</strain>
    </source>
</reference>
<evidence type="ECO:0000256" key="6">
    <source>
        <dbReference type="SAM" id="MobiDB-lite"/>
    </source>
</evidence>
<feature type="region of interest" description="Disordered" evidence="6">
    <location>
        <begin position="1"/>
        <end position="23"/>
    </location>
</feature>
<feature type="transmembrane region" description="Helical" evidence="7">
    <location>
        <begin position="310"/>
        <end position="330"/>
    </location>
</feature>
<dbReference type="SUPFAM" id="SSF103473">
    <property type="entry name" value="MFS general substrate transporter"/>
    <property type="match status" value="1"/>
</dbReference>
<dbReference type="InterPro" id="IPR011701">
    <property type="entry name" value="MFS"/>
</dbReference>
<keyword evidence="4 7" id="KW-1133">Transmembrane helix</keyword>
<keyword evidence="2" id="KW-1003">Cell membrane</keyword>
<dbReference type="InterPro" id="IPR036259">
    <property type="entry name" value="MFS_trans_sf"/>
</dbReference>
<dbReference type="Pfam" id="PF07690">
    <property type="entry name" value="MFS_1"/>
    <property type="match status" value="1"/>
</dbReference>
<dbReference type="Gene3D" id="1.20.1250.20">
    <property type="entry name" value="MFS general substrate transporter like domains"/>
    <property type="match status" value="1"/>
</dbReference>
<evidence type="ECO:0000256" key="3">
    <source>
        <dbReference type="ARBA" id="ARBA00022692"/>
    </source>
</evidence>
<dbReference type="Proteomes" id="UP001198565">
    <property type="component" value="Unassembled WGS sequence"/>
</dbReference>
<comment type="subcellular location">
    <subcellularLocation>
        <location evidence="1">Cell membrane</location>
        <topology evidence="1">Multi-pass membrane protein</topology>
    </subcellularLocation>
</comment>
<organism evidence="8 9">
    <name type="scientific">Streptantibioticus parmotrematis</name>
    <dbReference type="NCBI Taxonomy" id="2873249"/>
    <lineage>
        <taxon>Bacteria</taxon>
        <taxon>Bacillati</taxon>
        <taxon>Actinomycetota</taxon>
        <taxon>Actinomycetes</taxon>
        <taxon>Kitasatosporales</taxon>
        <taxon>Streptomycetaceae</taxon>
        <taxon>Streptantibioticus</taxon>
    </lineage>
</organism>